<dbReference type="EMBL" id="QFXC01000011">
    <property type="protein sequence ID" value="RDH82395.1"/>
    <property type="molecule type" value="Genomic_DNA"/>
</dbReference>
<evidence type="ECO:0000256" key="1">
    <source>
        <dbReference type="SAM" id="MobiDB-lite"/>
    </source>
</evidence>
<feature type="region of interest" description="Disordered" evidence="1">
    <location>
        <begin position="1"/>
        <end position="22"/>
    </location>
</feature>
<comment type="caution">
    <text evidence="2">The sequence shown here is derived from an EMBL/GenBank/DDBJ whole genome shotgun (WGS) entry which is preliminary data.</text>
</comment>
<reference evidence="2 3" key="1">
    <citation type="journal article" date="2018" name="ISME J.">
        <title>Endosymbiont genomes yield clues of tubeworm success.</title>
        <authorList>
            <person name="Li Y."/>
            <person name="Liles M.R."/>
            <person name="Halanych K.M."/>
        </authorList>
    </citation>
    <scope>NUCLEOTIDE SEQUENCE [LARGE SCALE GENOMIC DNA]</scope>
    <source>
        <strain evidence="2">A1464</strain>
    </source>
</reference>
<evidence type="ECO:0000313" key="3">
    <source>
        <dbReference type="Proteomes" id="UP000254266"/>
    </source>
</evidence>
<organism evidence="2 3">
    <name type="scientific">endosymbiont of Galathealinum brachiosum</name>
    <dbReference type="NCBI Taxonomy" id="2200906"/>
    <lineage>
        <taxon>Bacteria</taxon>
        <taxon>Pseudomonadati</taxon>
        <taxon>Pseudomonadota</taxon>
        <taxon>Gammaproteobacteria</taxon>
        <taxon>sulfur-oxidizing symbionts</taxon>
    </lineage>
</organism>
<protein>
    <submittedName>
        <fullName evidence="2">Uncharacterized protein</fullName>
    </submittedName>
</protein>
<accession>A0A370DBY3</accession>
<dbReference type="AlphaFoldDB" id="A0A370DBY3"/>
<feature type="region of interest" description="Disordered" evidence="1">
    <location>
        <begin position="75"/>
        <end position="95"/>
    </location>
</feature>
<keyword evidence="3" id="KW-1185">Reference proteome</keyword>
<evidence type="ECO:0000313" key="2">
    <source>
        <dbReference type="EMBL" id="RDH82395.1"/>
    </source>
</evidence>
<gene>
    <name evidence="2" type="ORF">DIZ80_08860</name>
</gene>
<sequence>MSNIPLINQNRISGSSLPRRTNKVIASKSTNDKTPAIKRRLERRQNLDRRQKKIKVLFDRRLRGIHRRKLLSNKQETADTIGLSETKGKHINTTA</sequence>
<proteinExistence type="predicted"/>
<feature type="compositionally biased region" description="Polar residues" evidence="1">
    <location>
        <begin position="1"/>
        <end position="19"/>
    </location>
</feature>
<dbReference type="Proteomes" id="UP000254266">
    <property type="component" value="Unassembled WGS sequence"/>
</dbReference>
<name>A0A370DBY3_9GAMM</name>